<feature type="region of interest" description="Disordered" evidence="1">
    <location>
        <begin position="395"/>
        <end position="478"/>
    </location>
</feature>
<comment type="caution">
    <text evidence="3">The sequence shown here is derived from an EMBL/GenBank/DDBJ whole genome shotgun (WGS) entry which is preliminary data.</text>
</comment>
<feature type="compositionally biased region" description="Low complexity" evidence="1">
    <location>
        <begin position="404"/>
        <end position="435"/>
    </location>
</feature>
<feature type="region of interest" description="Disordered" evidence="1">
    <location>
        <begin position="1"/>
        <end position="172"/>
    </location>
</feature>
<feature type="compositionally biased region" description="Polar residues" evidence="1">
    <location>
        <begin position="76"/>
        <end position="86"/>
    </location>
</feature>
<reference evidence="3 4" key="1">
    <citation type="journal article" date="2024" name="IMA Fungus">
        <title>Apiospora arundinis, a panoply of carbohydrate-active enzymes and secondary metabolites.</title>
        <authorList>
            <person name="Sorensen T."/>
            <person name="Petersen C."/>
            <person name="Muurmann A.T."/>
            <person name="Christiansen J.V."/>
            <person name="Brundto M.L."/>
            <person name="Overgaard C.K."/>
            <person name="Boysen A.T."/>
            <person name="Wollenberg R.D."/>
            <person name="Larsen T.O."/>
            <person name="Sorensen J.L."/>
            <person name="Nielsen K.L."/>
            <person name="Sondergaard T.E."/>
        </authorList>
    </citation>
    <scope>NUCLEOTIDE SEQUENCE [LARGE SCALE GENOMIC DNA]</scope>
    <source>
        <strain evidence="3 4">AAU 773</strain>
    </source>
</reference>
<keyword evidence="2" id="KW-1133">Transmembrane helix</keyword>
<dbReference type="Proteomes" id="UP001390339">
    <property type="component" value="Unassembled WGS sequence"/>
</dbReference>
<keyword evidence="2" id="KW-0812">Transmembrane</keyword>
<sequence length="478" mass="52835">MVLPGSNMFRRGTSTRTAEDIEAQQGGRVPEMAEGGSNQTSTNTRTRRLSLRLPQFSNGSRRTGSNRENGGGGQELPTTRADNNSIAPGEIESPKSPRFNIHLTNMPSTRLHLPNLARTWTRGSSGPPTQPSSPHDFGQQDGGAGPRPSMQEARPRPSMQQQQQQQQQQQAQPELLPVIEEPQPAHSRQGEQRSSFMRRFRGADPAEMHLADMADRGRQRSRRHGHSDGSASGRMDSDPSTGHQPPKRFLYCFPWVKSRRVRNQILRCFVSGMLLISSLAVYLALSLTKNITNSEFTILLILIILAATIFFCHGLIKLCLFVIRPQTAEEQERARLPNMFGPGGYAIPRRPIRVVLARDEEAAGLESETNKLQPPAYGLWRESVRVDPNRIYWARNEQSPTPPTSSGGRSTSSGEGSSSSSSSRDPARPTTARPPSYASEDGVAYVVEARPRSMAPLTDVPLQSHPSETESMPHRPAW</sequence>
<dbReference type="EMBL" id="JAPCWZ010000006">
    <property type="protein sequence ID" value="KAK8859364.1"/>
    <property type="molecule type" value="Genomic_DNA"/>
</dbReference>
<feature type="compositionally biased region" description="Low complexity" evidence="1">
    <location>
        <begin position="160"/>
        <end position="172"/>
    </location>
</feature>
<evidence type="ECO:0000313" key="3">
    <source>
        <dbReference type="EMBL" id="KAK8859364.1"/>
    </source>
</evidence>
<protein>
    <submittedName>
        <fullName evidence="3">Uncharacterized protein</fullName>
    </submittedName>
</protein>
<feature type="region of interest" description="Disordered" evidence="1">
    <location>
        <begin position="213"/>
        <end position="243"/>
    </location>
</feature>
<name>A0ABR2I8P1_9PEZI</name>
<keyword evidence="2" id="KW-0472">Membrane</keyword>
<feature type="compositionally biased region" description="Basic and acidic residues" evidence="1">
    <location>
        <begin position="467"/>
        <end position="478"/>
    </location>
</feature>
<feature type="transmembrane region" description="Helical" evidence="2">
    <location>
        <begin position="297"/>
        <end position="323"/>
    </location>
</feature>
<proteinExistence type="predicted"/>
<organism evidence="3 4">
    <name type="scientific">Apiospora arundinis</name>
    <dbReference type="NCBI Taxonomy" id="335852"/>
    <lineage>
        <taxon>Eukaryota</taxon>
        <taxon>Fungi</taxon>
        <taxon>Dikarya</taxon>
        <taxon>Ascomycota</taxon>
        <taxon>Pezizomycotina</taxon>
        <taxon>Sordariomycetes</taxon>
        <taxon>Xylariomycetidae</taxon>
        <taxon>Amphisphaeriales</taxon>
        <taxon>Apiosporaceae</taxon>
        <taxon>Apiospora</taxon>
    </lineage>
</organism>
<feature type="compositionally biased region" description="Polar residues" evidence="1">
    <location>
        <begin position="55"/>
        <end position="68"/>
    </location>
</feature>
<feature type="transmembrane region" description="Helical" evidence="2">
    <location>
        <begin position="265"/>
        <end position="285"/>
    </location>
</feature>
<keyword evidence="4" id="KW-1185">Reference proteome</keyword>
<accession>A0ABR2I8P1</accession>
<evidence type="ECO:0000313" key="4">
    <source>
        <dbReference type="Proteomes" id="UP001390339"/>
    </source>
</evidence>
<gene>
    <name evidence="3" type="ORF">PGQ11_010098</name>
</gene>
<evidence type="ECO:0000256" key="2">
    <source>
        <dbReference type="SAM" id="Phobius"/>
    </source>
</evidence>
<evidence type="ECO:0000256" key="1">
    <source>
        <dbReference type="SAM" id="MobiDB-lite"/>
    </source>
</evidence>